<dbReference type="InterPro" id="IPR011993">
    <property type="entry name" value="PH-like_dom_sf"/>
</dbReference>
<dbReference type="InterPro" id="IPR001849">
    <property type="entry name" value="PH_domain"/>
</dbReference>
<dbReference type="SMART" id="SM00233">
    <property type="entry name" value="PH"/>
    <property type="match status" value="1"/>
</dbReference>
<evidence type="ECO:0000256" key="1">
    <source>
        <dbReference type="RuleBase" id="RU369082"/>
    </source>
</evidence>
<accession>A0AA88SX06</accession>
<dbReference type="PROSITE" id="PS50003">
    <property type="entry name" value="PH_DOMAIN"/>
    <property type="match status" value="1"/>
</dbReference>
<dbReference type="Proteomes" id="UP001187315">
    <property type="component" value="Unassembled WGS sequence"/>
</dbReference>
<keyword evidence="1" id="KW-0333">Golgi apparatus</keyword>
<keyword evidence="1" id="KW-0967">Endosome</keyword>
<feature type="region of interest" description="Disordered" evidence="2">
    <location>
        <begin position="179"/>
        <end position="214"/>
    </location>
</feature>
<dbReference type="GO" id="GO:0005802">
    <property type="term" value="C:trans-Golgi network"/>
    <property type="evidence" value="ECO:0007669"/>
    <property type="project" value="UniProtKB-UniRule"/>
</dbReference>
<proteinExistence type="inferred from homology"/>
<comment type="subcellular location">
    <subcellularLocation>
        <location evidence="1">Early endosome</location>
    </subcellularLocation>
    <subcellularLocation>
        <location evidence="1">Recycling endosome</location>
    </subcellularLocation>
    <subcellularLocation>
        <location evidence="1">Golgi apparatus</location>
        <location evidence="1">trans-Golgi network</location>
    </subcellularLocation>
    <subcellularLocation>
        <location evidence="1">Cytoplasmic vesicle</location>
        <location evidence="1">Clathrin-coated vesicle</location>
    </subcellularLocation>
</comment>
<sequence length="301" mass="34073">MKRFKQSRLYVTCLEFLSVSRDSRLRDMQKSEQAEKAEVDVVELCDGVAMKLNERSVVHYATCGIPPDKSGFLMKKSERSGTFHRRWCVLKANMLFLFEERGRREPLGLVVLEGCTVELCESERVDFAFAVRFGQSHTHTLAADTQEEMEDWAKALARASFQYLRLVVRELEKQLEEAQKKSEDGAAGGVGEITALHPDPTRRENGISWNEPSQPEDLRILGRENSASWNKPMVANGVAWEGECGVRGHPPPIPPRRKSPPEMGVAHGDMGVSPGTTCFSKLHEWYGKEVAQIRREWLQSQ</sequence>
<dbReference type="AlphaFoldDB" id="A0AA88SX06"/>
<evidence type="ECO:0000313" key="4">
    <source>
        <dbReference type="EMBL" id="KAK2845915.1"/>
    </source>
</evidence>
<evidence type="ECO:0000313" key="5">
    <source>
        <dbReference type="Proteomes" id="UP001187315"/>
    </source>
</evidence>
<dbReference type="PANTHER" id="PTHR22902:SF53">
    <property type="entry name" value="INOSITOL PHOSPHATASE INTERACTING PROTEIN, ISOFORM A"/>
    <property type="match status" value="1"/>
</dbReference>
<dbReference type="GO" id="GO:0042147">
    <property type="term" value="P:retrograde transport, endosome to Golgi"/>
    <property type="evidence" value="ECO:0007669"/>
    <property type="project" value="UniProtKB-UniRule"/>
</dbReference>
<name>A0AA88SX06_TACVA</name>
<comment type="caution">
    <text evidence="4">The sequence shown here is derived from an EMBL/GenBank/DDBJ whole genome shotgun (WGS) entry which is preliminary data.</text>
</comment>
<dbReference type="GO" id="GO:0001881">
    <property type="term" value="P:receptor recycling"/>
    <property type="evidence" value="ECO:0007669"/>
    <property type="project" value="UniProtKB-UniRule"/>
</dbReference>
<organism evidence="4 5">
    <name type="scientific">Tachysurus vachellii</name>
    <name type="common">Darkbarbel catfish</name>
    <name type="synonym">Pelteobagrus vachellii</name>
    <dbReference type="NCBI Taxonomy" id="175792"/>
    <lineage>
        <taxon>Eukaryota</taxon>
        <taxon>Metazoa</taxon>
        <taxon>Chordata</taxon>
        <taxon>Craniata</taxon>
        <taxon>Vertebrata</taxon>
        <taxon>Euteleostomi</taxon>
        <taxon>Actinopterygii</taxon>
        <taxon>Neopterygii</taxon>
        <taxon>Teleostei</taxon>
        <taxon>Ostariophysi</taxon>
        <taxon>Siluriformes</taxon>
        <taxon>Bagridae</taxon>
        <taxon>Tachysurus</taxon>
    </lineage>
</organism>
<dbReference type="PANTHER" id="PTHR22902">
    <property type="entry name" value="SESQUIPEDALIAN"/>
    <property type="match status" value="1"/>
</dbReference>
<dbReference type="Gene3D" id="2.30.29.30">
    <property type="entry name" value="Pleckstrin-homology domain (PH domain)/Phosphotyrosine-binding domain (PTB)"/>
    <property type="match status" value="1"/>
</dbReference>
<keyword evidence="5" id="KW-1185">Reference proteome</keyword>
<dbReference type="GO" id="GO:0030136">
    <property type="term" value="C:clathrin-coated vesicle"/>
    <property type="evidence" value="ECO:0007669"/>
    <property type="project" value="UniProtKB-SubCell"/>
</dbReference>
<dbReference type="GO" id="GO:0055037">
    <property type="term" value="C:recycling endosome"/>
    <property type="evidence" value="ECO:0007669"/>
    <property type="project" value="UniProtKB-SubCell"/>
</dbReference>
<dbReference type="EMBL" id="JAVHJS010000010">
    <property type="protein sequence ID" value="KAK2845915.1"/>
    <property type="molecule type" value="Genomic_DNA"/>
</dbReference>
<dbReference type="InterPro" id="IPR045188">
    <property type="entry name" value="Boi1/Boi2-like"/>
</dbReference>
<dbReference type="CDD" id="cd13288">
    <property type="entry name" value="PH_Ses"/>
    <property type="match status" value="1"/>
</dbReference>
<evidence type="ECO:0000259" key="3">
    <source>
        <dbReference type="PROSITE" id="PS50003"/>
    </source>
</evidence>
<reference evidence="4" key="1">
    <citation type="submission" date="2023-08" db="EMBL/GenBank/DDBJ databases">
        <title>Pelteobagrus vachellii genome.</title>
        <authorList>
            <person name="Liu H."/>
        </authorList>
    </citation>
    <scope>NUCLEOTIDE SEQUENCE</scope>
    <source>
        <strain evidence="4">PRFRI_2022a</strain>
        <tissue evidence="4">Muscle</tissue>
    </source>
</reference>
<dbReference type="Pfam" id="PF00169">
    <property type="entry name" value="PH"/>
    <property type="match status" value="1"/>
</dbReference>
<dbReference type="GO" id="GO:0007032">
    <property type="term" value="P:endosome organization"/>
    <property type="evidence" value="ECO:0007669"/>
    <property type="project" value="UniProtKB-UniRule"/>
</dbReference>
<dbReference type="SUPFAM" id="SSF50729">
    <property type="entry name" value="PH domain-like"/>
    <property type="match status" value="1"/>
</dbReference>
<evidence type="ECO:0000256" key="2">
    <source>
        <dbReference type="SAM" id="MobiDB-lite"/>
    </source>
</evidence>
<keyword evidence="1" id="KW-0597">Phosphoprotein</keyword>
<comment type="function">
    <text evidence="1">Plays a role in endocytic trafficking. Required for receptor recycling from endosomes, both to the trans-Golgi network and the plasma membrane.</text>
</comment>
<keyword evidence="1" id="KW-0968">Cytoplasmic vesicle</keyword>
<feature type="domain" description="PH" evidence="3">
    <location>
        <begin position="66"/>
        <end position="161"/>
    </location>
</feature>
<gene>
    <name evidence="4" type="ORF">Q7C36_010769</name>
</gene>
<dbReference type="GO" id="GO:0005769">
    <property type="term" value="C:early endosome"/>
    <property type="evidence" value="ECO:0007669"/>
    <property type="project" value="UniProtKB-SubCell"/>
</dbReference>
<dbReference type="GO" id="GO:0005829">
    <property type="term" value="C:cytosol"/>
    <property type="evidence" value="ECO:0007669"/>
    <property type="project" value="GOC"/>
</dbReference>
<protein>
    <recommendedName>
        <fullName evidence="1">Sesquipedalian</fullName>
        <shortName evidence="1">Ses</shortName>
    </recommendedName>
    <alternativeName>
        <fullName evidence="1">PH domain-containing endocytic trafficking adaptor</fullName>
    </alternativeName>
</protein>
<comment type="similarity">
    <text evidence="1">Belongs to the sesquipedalian family.</text>
</comment>